<dbReference type="SMART" id="SM00856">
    <property type="entry name" value="PMEI"/>
    <property type="match status" value="1"/>
</dbReference>
<evidence type="ECO:0000256" key="1">
    <source>
        <dbReference type="SAM" id="SignalP"/>
    </source>
</evidence>
<keyword evidence="1" id="KW-0732">Signal</keyword>
<evidence type="ECO:0000313" key="4">
    <source>
        <dbReference type="Proteomes" id="UP000594261"/>
    </source>
</evidence>
<dbReference type="KEGG" id="qlo:115985956"/>
<proteinExistence type="predicted"/>
<dbReference type="GeneID" id="115985956"/>
<dbReference type="RefSeq" id="XP_030964698.1">
    <property type="nucleotide sequence ID" value="XM_031108838.1"/>
</dbReference>
<dbReference type="GO" id="GO:0004857">
    <property type="term" value="F:enzyme inhibitor activity"/>
    <property type="evidence" value="ECO:0007669"/>
    <property type="project" value="InterPro"/>
</dbReference>
<dbReference type="EnsemblPlants" id="QL04p082952:mrna">
    <property type="protein sequence ID" value="QL04p082952:mrna:CDS:1"/>
    <property type="gene ID" value="QL04p082952"/>
</dbReference>
<dbReference type="OrthoDB" id="1482369at2759"/>
<dbReference type="SUPFAM" id="SSF101148">
    <property type="entry name" value="Plant invertase/pectin methylesterase inhibitor"/>
    <property type="match status" value="1"/>
</dbReference>
<dbReference type="InterPro" id="IPR035513">
    <property type="entry name" value="Invertase/methylesterase_inhib"/>
</dbReference>
<name>A0A7N2LJJ3_QUELO</name>
<reference evidence="3 4" key="1">
    <citation type="journal article" date="2016" name="G3 (Bethesda)">
        <title>First Draft Assembly and Annotation of the Genome of a California Endemic Oak Quercus lobata Nee (Fagaceae).</title>
        <authorList>
            <person name="Sork V.L."/>
            <person name="Fitz-Gibbon S.T."/>
            <person name="Puiu D."/>
            <person name="Crepeau M."/>
            <person name="Gugger P.F."/>
            <person name="Sherman R."/>
            <person name="Stevens K."/>
            <person name="Langley C.H."/>
            <person name="Pellegrini M."/>
            <person name="Salzberg S.L."/>
        </authorList>
    </citation>
    <scope>NUCLEOTIDE SEQUENCE [LARGE SCALE GENOMIC DNA]</scope>
    <source>
        <strain evidence="3 4">cv. SW786</strain>
    </source>
</reference>
<dbReference type="Gramene" id="QL04p082952:mrna">
    <property type="protein sequence ID" value="QL04p082952:mrna:CDS:1"/>
    <property type="gene ID" value="QL04p082952"/>
</dbReference>
<dbReference type="EMBL" id="LRBV02000004">
    <property type="status" value="NOT_ANNOTATED_CDS"/>
    <property type="molecule type" value="Genomic_DNA"/>
</dbReference>
<dbReference type="Pfam" id="PF04043">
    <property type="entry name" value="PMEI"/>
    <property type="match status" value="1"/>
</dbReference>
<evidence type="ECO:0000259" key="2">
    <source>
        <dbReference type="SMART" id="SM00856"/>
    </source>
</evidence>
<keyword evidence="4" id="KW-1185">Reference proteome</keyword>
<dbReference type="InterPro" id="IPR006501">
    <property type="entry name" value="Pectinesterase_inhib_dom"/>
</dbReference>
<accession>A0A7N2LJJ3</accession>
<protein>
    <recommendedName>
        <fullName evidence="2">Pectinesterase inhibitor domain-containing protein</fullName>
    </recommendedName>
</protein>
<dbReference type="Gene3D" id="1.20.140.40">
    <property type="entry name" value="Invertase/pectin methylesterase inhibitor family protein"/>
    <property type="match status" value="1"/>
</dbReference>
<dbReference type="FunCoup" id="A0A7N2LJJ3">
    <property type="interactions" value="9"/>
</dbReference>
<dbReference type="Proteomes" id="UP000594261">
    <property type="component" value="Chromosome 4"/>
</dbReference>
<gene>
    <name evidence="3" type="primary">LOC115985956</name>
</gene>
<sequence length="160" mass="17146">MVFKDYTFFSCVFLATTVILLTGHAHGTGLCDNSPNKQVCDSIVYNRTDARDAVVAACHKLVSETKTAKGVAQKQPNSTEIHNCITNFDGSIGFTKDALNSLSNGQPLSSNTYLIAARANYKLCDDGFQNSGKTNPIAKSTKLLQDMASVGGYLATLVKT</sequence>
<reference evidence="3" key="2">
    <citation type="submission" date="2021-01" db="UniProtKB">
        <authorList>
            <consortium name="EnsemblPlants"/>
        </authorList>
    </citation>
    <scope>IDENTIFICATION</scope>
</reference>
<feature type="chain" id="PRO_5029612531" description="Pectinesterase inhibitor domain-containing protein" evidence="1">
    <location>
        <begin position="28"/>
        <end position="160"/>
    </location>
</feature>
<feature type="domain" description="Pectinesterase inhibitor" evidence="2">
    <location>
        <begin position="22"/>
        <end position="154"/>
    </location>
</feature>
<feature type="signal peptide" evidence="1">
    <location>
        <begin position="1"/>
        <end position="27"/>
    </location>
</feature>
<evidence type="ECO:0000313" key="3">
    <source>
        <dbReference type="EnsemblPlants" id="QL04p082952:mrna:CDS:1"/>
    </source>
</evidence>
<organism evidence="3 4">
    <name type="scientific">Quercus lobata</name>
    <name type="common">Valley oak</name>
    <dbReference type="NCBI Taxonomy" id="97700"/>
    <lineage>
        <taxon>Eukaryota</taxon>
        <taxon>Viridiplantae</taxon>
        <taxon>Streptophyta</taxon>
        <taxon>Embryophyta</taxon>
        <taxon>Tracheophyta</taxon>
        <taxon>Spermatophyta</taxon>
        <taxon>Magnoliopsida</taxon>
        <taxon>eudicotyledons</taxon>
        <taxon>Gunneridae</taxon>
        <taxon>Pentapetalae</taxon>
        <taxon>rosids</taxon>
        <taxon>fabids</taxon>
        <taxon>Fagales</taxon>
        <taxon>Fagaceae</taxon>
        <taxon>Quercus</taxon>
    </lineage>
</organism>
<dbReference type="InParanoid" id="A0A7N2LJJ3"/>
<dbReference type="AlphaFoldDB" id="A0A7N2LJJ3"/>